<protein>
    <recommendedName>
        <fullName evidence="4">ABC transporter permease</fullName>
    </recommendedName>
</protein>
<sequence>MNDLWRQRQRAYRRLLLKYSRYVLNDHFVIALLFILGGFSLGYAQLVQNLTPENAAWWVWPVSGIWLWGWLYVGSITTLLKPPDPIFWLPQEKASGQYIQRAFWWSLWRNCGLQIIGLGIISPLVLRGLGMNSWDLLALGLTQLLLKGTLTLLEYRILTKKRNVQLATKQEYLVLFGTQISCLILALRVTCWGGLALAALCLGVVGITTYRLEDYGIDWQLALAKENSRMARLYRFFNLFTDVPAVQGSIKRRKLWDKLLPQAKGNPYLYCYYRTLVRNPNLSGTYFRLVGVGVMVVLLIPGVWVRGAVAVLWLYLVMNQMLGLASVHRNNLFQYVWPLQPLQQRKALQKVMRYLLGGVTILLVVGVEIVTKNWLLSGGMLVILSCENAVLTGFYLPQKMDKLLDTQK</sequence>
<dbReference type="Pfam" id="PF05975">
    <property type="entry name" value="EcsB"/>
    <property type="match status" value="1"/>
</dbReference>
<reference evidence="2 3" key="1">
    <citation type="submission" date="2020-01" db="EMBL/GenBank/DDBJ databases">
        <title>Complete and circular genome sequences of six lactobacillus isolates from horses.</title>
        <authorList>
            <person name="Hassan H.M."/>
        </authorList>
    </citation>
    <scope>NUCLEOTIDE SEQUENCE [LARGE SCALE GENOMIC DNA]</scope>
    <source>
        <strain evidence="2 3">1A</strain>
    </source>
</reference>
<dbReference type="Proteomes" id="UP000510886">
    <property type="component" value="Chromosome"/>
</dbReference>
<gene>
    <name evidence="2" type="ORF">GTO87_03235</name>
</gene>
<feature type="transmembrane region" description="Helical" evidence="1">
    <location>
        <begin position="351"/>
        <end position="370"/>
    </location>
</feature>
<keyword evidence="1" id="KW-0472">Membrane</keyword>
<feature type="transmembrane region" description="Helical" evidence="1">
    <location>
        <begin position="55"/>
        <end position="73"/>
    </location>
</feature>
<organism evidence="2 3">
    <name type="scientific">Ligilactobacillus saerimneri</name>
    <dbReference type="NCBI Taxonomy" id="228229"/>
    <lineage>
        <taxon>Bacteria</taxon>
        <taxon>Bacillati</taxon>
        <taxon>Bacillota</taxon>
        <taxon>Bacilli</taxon>
        <taxon>Lactobacillales</taxon>
        <taxon>Lactobacillaceae</taxon>
        <taxon>Ligilactobacillus</taxon>
    </lineage>
</organism>
<dbReference type="InterPro" id="IPR010288">
    <property type="entry name" value="EcsB_ABC"/>
</dbReference>
<feature type="transmembrane region" description="Helical" evidence="1">
    <location>
        <begin position="21"/>
        <end position="43"/>
    </location>
</feature>
<evidence type="ECO:0008006" key="4">
    <source>
        <dbReference type="Google" id="ProtNLM"/>
    </source>
</evidence>
<feature type="transmembrane region" description="Helical" evidence="1">
    <location>
        <begin position="111"/>
        <end position="130"/>
    </location>
</feature>
<feature type="transmembrane region" description="Helical" evidence="1">
    <location>
        <begin position="195"/>
        <end position="212"/>
    </location>
</feature>
<evidence type="ECO:0000313" key="2">
    <source>
        <dbReference type="EMBL" id="QLL77694.1"/>
    </source>
</evidence>
<evidence type="ECO:0000313" key="3">
    <source>
        <dbReference type="Proteomes" id="UP000510886"/>
    </source>
</evidence>
<keyword evidence="1" id="KW-1133">Transmembrane helix</keyword>
<feature type="transmembrane region" description="Helical" evidence="1">
    <location>
        <begin position="136"/>
        <end position="158"/>
    </location>
</feature>
<dbReference type="GO" id="GO:0016020">
    <property type="term" value="C:membrane"/>
    <property type="evidence" value="ECO:0007669"/>
    <property type="project" value="InterPro"/>
</dbReference>
<dbReference type="RefSeq" id="WP_027826168.1">
    <property type="nucleotide sequence ID" value="NZ_CP047418.1"/>
</dbReference>
<dbReference type="PIRSF" id="PIRSF037259">
    <property type="entry name" value="EcsB_ABC"/>
    <property type="match status" value="1"/>
</dbReference>
<name>A0A7H9EJ77_9LACO</name>
<proteinExistence type="predicted"/>
<dbReference type="KEGG" id="lsw:GTO87_03235"/>
<feature type="transmembrane region" description="Helical" evidence="1">
    <location>
        <begin position="286"/>
        <end position="316"/>
    </location>
</feature>
<dbReference type="AlphaFoldDB" id="A0A7H9EJ77"/>
<accession>A0A7H9EJ77</accession>
<feature type="transmembrane region" description="Helical" evidence="1">
    <location>
        <begin position="376"/>
        <end position="396"/>
    </location>
</feature>
<keyword evidence="1" id="KW-0812">Transmembrane</keyword>
<dbReference type="EMBL" id="CP047418">
    <property type="protein sequence ID" value="QLL77694.1"/>
    <property type="molecule type" value="Genomic_DNA"/>
</dbReference>
<evidence type="ECO:0000256" key="1">
    <source>
        <dbReference type="SAM" id="Phobius"/>
    </source>
</evidence>